<name>A0A395V2N6_9FIRM</name>
<evidence type="ECO:0000313" key="2">
    <source>
        <dbReference type="Proteomes" id="UP000266066"/>
    </source>
</evidence>
<dbReference type="EMBL" id="QRUJ01000008">
    <property type="protein sequence ID" value="RGR54406.1"/>
    <property type="molecule type" value="Genomic_DNA"/>
</dbReference>
<organism evidence="1 2">
    <name type="scientific">Agathobacter rectalis</name>
    <dbReference type="NCBI Taxonomy" id="39491"/>
    <lineage>
        <taxon>Bacteria</taxon>
        <taxon>Bacillati</taxon>
        <taxon>Bacillota</taxon>
        <taxon>Clostridia</taxon>
        <taxon>Lachnospirales</taxon>
        <taxon>Lachnospiraceae</taxon>
        <taxon>Agathobacter</taxon>
    </lineage>
</organism>
<dbReference type="PIRSF" id="PIRSF033725">
    <property type="entry name" value="UCP033725"/>
    <property type="match status" value="1"/>
</dbReference>
<dbReference type="AlphaFoldDB" id="A0A395V2N6"/>
<protein>
    <submittedName>
        <fullName evidence="1">Uncharacterized protein</fullName>
    </submittedName>
</protein>
<proteinExistence type="predicted"/>
<sequence length="127" mass="14638">MIKNGEFCVYNGNEYELNEDNDGNLIIITTNCEIIDATFVDEYNSGVYSKIISPNEIQEAYECRTYGLINGYKVSIRKELKDTFFVGTGDRKIADILGLNRTDKYLYEKEIAKDKIEVVQEKKKIEV</sequence>
<gene>
    <name evidence="1" type="ORF">DWY38_09320</name>
</gene>
<accession>A0A395V2N6</accession>
<dbReference type="InterPro" id="IPR017020">
    <property type="entry name" value="UCP033725"/>
</dbReference>
<dbReference type="RefSeq" id="WP_118392260.1">
    <property type="nucleotide sequence ID" value="NZ_QRUJ01000008.1"/>
</dbReference>
<dbReference type="Proteomes" id="UP000266066">
    <property type="component" value="Unassembled WGS sequence"/>
</dbReference>
<reference evidence="1 2" key="1">
    <citation type="submission" date="2018-08" db="EMBL/GenBank/DDBJ databases">
        <title>A genome reference for cultivated species of the human gut microbiota.</title>
        <authorList>
            <person name="Zou Y."/>
            <person name="Xue W."/>
            <person name="Luo G."/>
        </authorList>
    </citation>
    <scope>NUCLEOTIDE SEQUENCE [LARGE SCALE GENOMIC DNA]</scope>
    <source>
        <strain evidence="1 2">AF25-15</strain>
    </source>
</reference>
<comment type="caution">
    <text evidence="1">The sequence shown here is derived from an EMBL/GenBank/DDBJ whole genome shotgun (WGS) entry which is preliminary data.</text>
</comment>
<evidence type="ECO:0000313" key="1">
    <source>
        <dbReference type="EMBL" id="RGR54406.1"/>
    </source>
</evidence>